<organism evidence="1 2">
    <name type="scientific">Cyclobacterium plantarum</name>
    <dbReference type="NCBI Taxonomy" id="2716263"/>
    <lineage>
        <taxon>Bacteria</taxon>
        <taxon>Pseudomonadati</taxon>
        <taxon>Bacteroidota</taxon>
        <taxon>Cytophagia</taxon>
        <taxon>Cytophagales</taxon>
        <taxon>Cyclobacteriaceae</taxon>
        <taxon>Cyclobacterium</taxon>
    </lineage>
</organism>
<sequence length="115" mass="13246">MTELQLNITRGDSKSFQLNFFDENENPLDIQNNYDGVYLDISSNPTRQTEEIKLDLQNGISFGLSSNQVVFTISYLQTQLLYLPKYYGDVKLKNGSVVKTYFRIIFSNLQSTTKI</sequence>
<protein>
    <submittedName>
        <fullName evidence="1">Uncharacterized protein</fullName>
    </submittedName>
</protein>
<comment type="caution">
    <text evidence="1">The sequence shown here is derived from an EMBL/GenBank/DDBJ whole genome shotgun (WGS) entry which is preliminary data.</text>
</comment>
<dbReference type="EMBL" id="JAANYN010000005">
    <property type="protein sequence ID" value="NHE57950.1"/>
    <property type="molecule type" value="Genomic_DNA"/>
</dbReference>
<proteinExistence type="predicted"/>
<name>A0ABX0HD91_9BACT</name>
<dbReference type="Proteomes" id="UP000649799">
    <property type="component" value="Unassembled WGS sequence"/>
</dbReference>
<accession>A0ABX0HD91</accession>
<evidence type="ECO:0000313" key="2">
    <source>
        <dbReference type="Proteomes" id="UP000649799"/>
    </source>
</evidence>
<evidence type="ECO:0000313" key="1">
    <source>
        <dbReference type="EMBL" id="NHE57950.1"/>
    </source>
</evidence>
<keyword evidence="2" id="KW-1185">Reference proteome</keyword>
<dbReference type="RefSeq" id="WP_166147880.1">
    <property type="nucleotide sequence ID" value="NZ_JAANYN010000005.1"/>
</dbReference>
<gene>
    <name evidence="1" type="ORF">G9Q97_14135</name>
</gene>
<reference evidence="1 2" key="1">
    <citation type="submission" date="2020-03" db="EMBL/GenBank/DDBJ databases">
        <title>Cyclobacterium plantarum sp. nov., a marine bacterium isolated from a coastal-marine wetland.</title>
        <authorList>
            <person name="Sanchez-Porro C."/>
            <person name="Ventosa A."/>
            <person name="Amoozegar M."/>
        </authorList>
    </citation>
    <scope>NUCLEOTIDE SEQUENCE [LARGE SCALE GENOMIC DNA]</scope>
    <source>
        <strain evidence="1 2">GBPx2</strain>
    </source>
</reference>